<evidence type="ECO:0000256" key="1">
    <source>
        <dbReference type="SAM" id="MobiDB-lite"/>
    </source>
</evidence>
<protein>
    <recommendedName>
        <fullName evidence="4">Translin-associated factor X-interacting protein 1 N-terminal domain-containing protein</fullName>
    </recommendedName>
</protein>
<sequence>SRPSSGLQPRRPQQRPQSRGYRSQALELQVRLQEQLLAAAALQPSAPPAAGLFPSSPGPALDERRLPPSWEAAGAHVTEAELRAYSDVFEAIIRCNQAYAPALRKVKDVYDCCAGPSVGRRAERVAAAPGSRPAAEEDGQVHPELRAALMEEASRRALAGPRDARGRLEELEAENRLLRAAAARLRGRAAEQLAQPAPCPEPVSSVLAPARSRTRSWSAMRVTSKGVRTALARVH</sequence>
<organism evidence="2 3">
    <name type="scientific">Prorocentrum cordatum</name>
    <dbReference type="NCBI Taxonomy" id="2364126"/>
    <lineage>
        <taxon>Eukaryota</taxon>
        <taxon>Sar</taxon>
        <taxon>Alveolata</taxon>
        <taxon>Dinophyceae</taxon>
        <taxon>Prorocentrales</taxon>
        <taxon>Prorocentraceae</taxon>
        <taxon>Prorocentrum</taxon>
    </lineage>
</organism>
<name>A0ABN9VC90_9DINO</name>
<evidence type="ECO:0000313" key="3">
    <source>
        <dbReference type="Proteomes" id="UP001189429"/>
    </source>
</evidence>
<comment type="caution">
    <text evidence="2">The sequence shown here is derived from an EMBL/GenBank/DDBJ whole genome shotgun (WGS) entry which is preliminary data.</text>
</comment>
<accession>A0ABN9VC90</accession>
<evidence type="ECO:0008006" key="4">
    <source>
        <dbReference type="Google" id="ProtNLM"/>
    </source>
</evidence>
<feature type="non-terminal residue" evidence="2">
    <location>
        <position position="1"/>
    </location>
</feature>
<dbReference type="Proteomes" id="UP001189429">
    <property type="component" value="Unassembled WGS sequence"/>
</dbReference>
<dbReference type="EMBL" id="CAUYUJ010016985">
    <property type="protein sequence ID" value="CAK0870686.1"/>
    <property type="molecule type" value="Genomic_DNA"/>
</dbReference>
<evidence type="ECO:0000313" key="2">
    <source>
        <dbReference type="EMBL" id="CAK0870686.1"/>
    </source>
</evidence>
<reference evidence="2" key="1">
    <citation type="submission" date="2023-10" db="EMBL/GenBank/DDBJ databases">
        <authorList>
            <person name="Chen Y."/>
            <person name="Shah S."/>
            <person name="Dougan E. K."/>
            <person name="Thang M."/>
            <person name="Chan C."/>
        </authorList>
    </citation>
    <scope>NUCLEOTIDE SEQUENCE [LARGE SCALE GENOMIC DNA]</scope>
</reference>
<feature type="region of interest" description="Disordered" evidence="1">
    <location>
        <begin position="1"/>
        <end position="22"/>
    </location>
</feature>
<proteinExistence type="predicted"/>
<keyword evidence="3" id="KW-1185">Reference proteome</keyword>
<gene>
    <name evidence="2" type="ORF">PCOR1329_LOCUS56721</name>
</gene>